<dbReference type="Proteomes" id="UP000663555">
    <property type="component" value="Chromosome"/>
</dbReference>
<accession>A0ABX7MR84</accession>
<organism evidence="1 2">
    <name type="scientific">Marinobacter salinisoli</name>
    <dbReference type="NCBI Taxonomy" id="2769486"/>
    <lineage>
        <taxon>Bacteria</taxon>
        <taxon>Pseudomonadati</taxon>
        <taxon>Pseudomonadota</taxon>
        <taxon>Gammaproteobacteria</taxon>
        <taxon>Pseudomonadales</taxon>
        <taxon>Marinobacteraceae</taxon>
        <taxon>Marinobacter</taxon>
    </lineage>
</organism>
<evidence type="ECO:0000313" key="1">
    <source>
        <dbReference type="EMBL" id="QSP94703.1"/>
    </source>
</evidence>
<dbReference type="RefSeq" id="WP_206643923.1">
    <property type="nucleotide sequence ID" value="NZ_CP071247.1"/>
</dbReference>
<gene>
    <name evidence="1" type="ORF">LPB19_16260</name>
</gene>
<evidence type="ECO:0000313" key="2">
    <source>
        <dbReference type="Proteomes" id="UP000663555"/>
    </source>
</evidence>
<dbReference type="EMBL" id="CP071247">
    <property type="protein sequence ID" value="QSP94703.1"/>
    <property type="molecule type" value="Genomic_DNA"/>
</dbReference>
<reference evidence="1 2" key="1">
    <citation type="submission" date="2021-03" db="EMBL/GenBank/DDBJ databases">
        <title>Genome sequencing of Marinobacter sp. LPB0319.</title>
        <authorList>
            <person name="Kim J."/>
        </authorList>
    </citation>
    <scope>NUCLEOTIDE SEQUENCE [LARGE SCALE GENOMIC DNA]</scope>
    <source>
        <strain evidence="1 2">LPB0319</strain>
    </source>
</reference>
<name>A0ABX7MR84_9GAMM</name>
<proteinExistence type="predicted"/>
<dbReference type="InterPro" id="IPR009858">
    <property type="entry name" value="DUF1415"/>
</dbReference>
<dbReference type="Pfam" id="PF07209">
    <property type="entry name" value="DUF1415"/>
    <property type="match status" value="1"/>
</dbReference>
<protein>
    <submittedName>
        <fullName evidence="1">DUF1415 domain-containing protein</fullName>
    </submittedName>
</protein>
<keyword evidence="2" id="KW-1185">Reference proteome</keyword>
<sequence>MNETALIETTRKWVEDVVVGYNLCPFAKRELVRDRVRFVVSDAKDEDALLQDLHAELRRLDDQPEIETTLLIHPDVLQAFGPYNEFLDAADGLLAYLEMEGVYQIASFHPDYQFEGAEPDAAENYTNRSPYPMLHLLREASLEAAIDNHPDVDGIPQRNIELMEKIGVEKMQAVLRACLHSGGNSGGSTCDSSEL</sequence>